<protein>
    <recommendedName>
        <fullName evidence="1">F-box domain-containing protein</fullName>
    </recommendedName>
</protein>
<dbReference type="Gene3D" id="1.20.1280.50">
    <property type="match status" value="1"/>
</dbReference>
<evidence type="ECO:0000259" key="1">
    <source>
        <dbReference type="PROSITE" id="PS50181"/>
    </source>
</evidence>
<feature type="domain" description="F-box" evidence="1">
    <location>
        <begin position="20"/>
        <end position="70"/>
    </location>
</feature>
<dbReference type="NCBIfam" id="TIGR01640">
    <property type="entry name" value="F_box_assoc_1"/>
    <property type="match status" value="1"/>
</dbReference>
<keyword evidence="3" id="KW-1185">Reference proteome</keyword>
<organism evidence="2 3">
    <name type="scientific">Vitis rotundifolia</name>
    <name type="common">Muscadine grape</name>
    <dbReference type="NCBI Taxonomy" id="103349"/>
    <lineage>
        <taxon>Eukaryota</taxon>
        <taxon>Viridiplantae</taxon>
        <taxon>Streptophyta</taxon>
        <taxon>Embryophyta</taxon>
        <taxon>Tracheophyta</taxon>
        <taxon>Spermatophyta</taxon>
        <taxon>Magnoliopsida</taxon>
        <taxon>eudicotyledons</taxon>
        <taxon>Gunneridae</taxon>
        <taxon>Pentapetalae</taxon>
        <taxon>rosids</taxon>
        <taxon>Vitales</taxon>
        <taxon>Vitaceae</taxon>
        <taxon>Viteae</taxon>
        <taxon>Vitis</taxon>
    </lineage>
</organism>
<name>A0AA39DW62_VITRO</name>
<evidence type="ECO:0000313" key="3">
    <source>
        <dbReference type="Proteomes" id="UP001168098"/>
    </source>
</evidence>
<proteinExistence type="predicted"/>
<dbReference type="Proteomes" id="UP001168098">
    <property type="component" value="Unassembled WGS sequence"/>
</dbReference>
<sequence length="386" mass="45115">MSLSIYEGLTHQNIEKPTVRIMNEKLPRELILEIFSRIPVKWLFQLRCVCKRWCNFIDDPCLPNMHLAQATTREEALILVHWFHVRHRTSSLRLMKEHDRSPKAIVEFPNRGRYDLENSCHGLLCFVKCGKEEEAFVSNPLKGELLMLPRSIIMSRWAHLDRYGLGFDSSTKRYKIVRVFFRDFDWANQGYQLGAEVYTMGTTSSWREISQVPCYPLYKKGAYANGALHWLVNHEFSPDDLKSMVISFDFRQEEFKSIPHQEFSSKVSKWFELVDLRGYLGMVDFSLAAHIEIWKLKDYEKKEWVREYRIDIKPPHGVSINQYIEVVGLMGDGEILLERYKKLVAYNPKTNGLRCIQILNNDPDMDTPQVYVYTGSLVSISGAIKS</sequence>
<comment type="caution">
    <text evidence="2">The sequence shown here is derived from an EMBL/GenBank/DDBJ whole genome shotgun (WGS) entry which is preliminary data.</text>
</comment>
<dbReference type="PANTHER" id="PTHR31111:SF136">
    <property type="entry name" value="F-BOX ASSOCIATED DOMAIN-CONTAINING PROTEIN"/>
    <property type="match status" value="1"/>
</dbReference>
<dbReference type="InterPro" id="IPR017451">
    <property type="entry name" value="F-box-assoc_interact_dom"/>
</dbReference>
<dbReference type="Pfam" id="PF12937">
    <property type="entry name" value="F-box-like"/>
    <property type="match status" value="1"/>
</dbReference>
<dbReference type="InterPro" id="IPR013187">
    <property type="entry name" value="F-box-assoc_dom_typ3"/>
</dbReference>
<accession>A0AA39DW62</accession>
<reference evidence="2 3" key="1">
    <citation type="journal article" date="2023" name="BMC Biotechnol.">
        <title>Vitis rotundifolia cv Carlos genome sequencing.</title>
        <authorList>
            <person name="Huff M."/>
            <person name="Hulse-Kemp A."/>
            <person name="Scheffler B."/>
            <person name="Youngblood R."/>
            <person name="Simpson S."/>
            <person name="Babiker E."/>
            <person name="Staton M."/>
        </authorList>
    </citation>
    <scope>NUCLEOTIDE SEQUENCE [LARGE SCALE GENOMIC DNA]</scope>
    <source>
        <tissue evidence="2">Leaf</tissue>
    </source>
</reference>
<dbReference type="PROSITE" id="PS50181">
    <property type="entry name" value="FBOX"/>
    <property type="match status" value="1"/>
</dbReference>
<dbReference type="EMBL" id="JARBHA010000006">
    <property type="protein sequence ID" value="KAJ9699173.1"/>
    <property type="molecule type" value="Genomic_DNA"/>
</dbReference>
<dbReference type="SUPFAM" id="SSF81383">
    <property type="entry name" value="F-box domain"/>
    <property type="match status" value="1"/>
</dbReference>
<dbReference type="AlphaFoldDB" id="A0AA39DW62"/>
<dbReference type="PANTHER" id="PTHR31111">
    <property type="entry name" value="BNAA05G37150D PROTEIN-RELATED"/>
    <property type="match status" value="1"/>
</dbReference>
<gene>
    <name evidence="2" type="ORF">PVL29_007994</name>
</gene>
<dbReference type="InterPro" id="IPR036047">
    <property type="entry name" value="F-box-like_dom_sf"/>
</dbReference>
<evidence type="ECO:0000313" key="2">
    <source>
        <dbReference type="EMBL" id="KAJ9699173.1"/>
    </source>
</evidence>
<dbReference type="Pfam" id="PF08268">
    <property type="entry name" value="FBA_3"/>
    <property type="match status" value="1"/>
</dbReference>
<dbReference type="SMART" id="SM00256">
    <property type="entry name" value="FBOX"/>
    <property type="match status" value="1"/>
</dbReference>
<dbReference type="InterPro" id="IPR001810">
    <property type="entry name" value="F-box_dom"/>
</dbReference>